<gene>
    <name evidence="1" type="ORF">PR001_g28197</name>
    <name evidence="2" type="ORF">PR002_g23549</name>
</gene>
<accession>A0A6A3IL29</accession>
<protein>
    <submittedName>
        <fullName evidence="2">Uncharacterized protein</fullName>
    </submittedName>
</protein>
<dbReference type="Proteomes" id="UP000435112">
    <property type="component" value="Unassembled WGS sequence"/>
</dbReference>
<evidence type="ECO:0000313" key="4">
    <source>
        <dbReference type="Proteomes" id="UP000435112"/>
    </source>
</evidence>
<evidence type="ECO:0000313" key="2">
    <source>
        <dbReference type="EMBL" id="KAE8982362.1"/>
    </source>
</evidence>
<dbReference type="AlphaFoldDB" id="A0A6A3IL29"/>
<reference evidence="3 4" key="1">
    <citation type="submission" date="2018-09" db="EMBL/GenBank/DDBJ databases">
        <title>Genomic investigation of the strawberry pathogen Phytophthora fragariae indicates pathogenicity is determined by transcriptional variation in three key races.</title>
        <authorList>
            <person name="Adams T.M."/>
            <person name="Armitage A.D."/>
            <person name="Sobczyk M.K."/>
            <person name="Bates H.J."/>
            <person name="Dunwell J.M."/>
            <person name="Nellist C.F."/>
            <person name="Harrison R.J."/>
        </authorList>
    </citation>
    <scope>NUCLEOTIDE SEQUENCE [LARGE SCALE GENOMIC DNA]</scope>
    <source>
        <strain evidence="1 3">SCRP249</strain>
        <strain evidence="2 4">SCRP324</strain>
    </source>
</reference>
<dbReference type="Proteomes" id="UP000429607">
    <property type="component" value="Unassembled WGS sequence"/>
</dbReference>
<dbReference type="EMBL" id="QXFV01004931">
    <property type="protein sequence ID" value="KAE8967118.1"/>
    <property type="molecule type" value="Genomic_DNA"/>
</dbReference>
<organism evidence="2 4">
    <name type="scientific">Phytophthora rubi</name>
    <dbReference type="NCBI Taxonomy" id="129364"/>
    <lineage>
        <taxon>Eukaryota</taxon>
        <taxon>Sar</taxon>
        <taxon>Stramenopiles</taxon>
        <taxon>Oomycota</taxon>
        <taxon>Peronosporomycetes</taxon>
        <taxon>Peronosporales</taxon>
        <taxon>Peronosporaceae</taxon>
        <taxon>Phytophthora</taxon>
    </lineage>
</organism>
<sequence>MSTQRCPGILQVSLAFPACCPVSPLAHGNRPDIHILPGTSGPACGFKASGAASCVQVPS</sequence>
<evidence type="ECO:0000313" key="1">
    <source>
        <dbReference type="EMBL" id="KAE8967118.1"/>
    </source>
</evidence>
<proteinExistence type="predicted"/>
<dbReference type="OrthoDB" id="10268785at2759"/>
<evidence type="ECO:0000313" key="3">
    <source>
        <dbReference type="Proteomes" id="UP000429607"/>
    </source>
</evidence>
<dbReference type="EMBL" id="QXFU01002714">
    <property type="protein sequence ID" value="KAE8982362.1"/>
    <property type="molecule type" value="Genomic_DNA"/>
</dbReference>
<name>A0A6A3IL29_9STRA</name>
<comment type="caution">
    <text evidence="2">The sequence shown here is derived from an EMBL/GenBank/DDBJ whole genome shotgun (WGS) entry which is preliminary data.</text>
</comment>